<accession>A0A9W5N080</accession>
<dbReference type="Proteomes" id="UP000004621">
    <property type="component" value="Unassembled WGS sequence"/>
</dbReference>
<dbReference type="EMBL" id="ACEO02000001">
    <property type="protein sequence ID" value="EFC53015.1"/>
    <property type="molecule type" value="Genomic_DNA"/>
</dbReference>
<gene>
    <name evidence="1" type="ORF">NEISUBOT_03010</name>
</gene>
<evidence type="ECO:0000313" key="2">
    <source>
        <dbReference type="Proteomes" id="UP000004621"/>
    </source>
</evidence>
<reference evidence="1 2" key="1">
    <citation type="submission" date="2010-01" db="EMBL/GenBank/DDBJ databases">
        <authorList>
            <person name="Weinstock G."/>
            <person name="Sodergren E."/>
            <person name="Clifton S."/>
            <person name="Fulton L."/>
            <person name="Fulton B."/>
            <person name="Courtney L."/>
            <person name="Fronick C."/>
            <person name="Harrison M."/>
            <person name="Strong C."/>
            <person name="Farmer C."/>
            <person name="Delahaunty K."/>
            <person name="Markovic C."/>
            <person name="Hall O."/>
            <person name="Minx P."/>
            <person name="Tomlinson C."/>
            <person name="Mitreva M."/>
            <person name="Nelson J."/>
            <person name="Hou S."/>
            <person name="Wollam A."/>
            <person name="Pepin K.H."/>
            <person name="Johnson M."/>
            <person name="Bhonagiri V."/>
            <person name="Nash W.E."/>
            <person name="Warren W."/>
            <person name="Chinwalla A."/>
            <person name="Mardis E.R."/>
            <person name="Wilson R.K."/>
        </authorList>
    </citation>
    <scope>NUCLEOTIDE SEQUENCE [LARGE SCALE GENOMIC DNA]</scope>
    <source>
        <strain evidence="1 2">NJ9703</strain>
    </source>
</reference>
<sequence length="173" mass="20496">MFQLIKRIFSKKHQADSMFPRNRFEHVDWEQELADATRRLVNDEGHYDEQGNTVELELSEGAHNILLYFASGDEAQCMEILQRLNAWDNQVQTSLEKEAQSPIPRAYQEIGYNRQSWEKARKFHVWIVNCEEKPYSIRYVADHANNEFVIYLAQENGIWRAFWDSKLQKSIAV</sequence>
<name>A0A9W5N080_NEISU</name>
<dbReference type="RefSeq" id="WP_004518786.1">
    <property type="nucleotide sequence ID" value="NZ_ACEO02000001.1"/>
</dbReference>
<comment type="caution">
    <text evidence="1">The sequence shown here is derived from an EMBL/GenBank/DDBJ whole genome shotgun (WGS) entry which is preliminary data.</text>
</comment>
<dbReference type="AlphaFoldDB" id="A0A9W5N080"/>
<proteinExistence type="predicted"/>
<organism evidence="1 2">
    <name type="scientific">Neisseria subflava NJ9703</name>
    <dbReference type="NCBI Taxonomy" id="546268"/>
    <lineage>
        <taxon>Bacteria</taxon>
        <taxon>Pseudomonadati</taxon>
        <taxon>Pseudomonadota</taxon>
        <taxon>Betaproteobacteria</taxon>
        <taxon>Neisseriales</taxon>
        <taxon>Neisseriaceae</taxon>
        <taxon>Neisseria</taxon>
    </lineage>
</organism>
<evidence type="ECO:0000313" key="1">
    <source>
        <dbReference type="EMBL" id="EFC53015.1"/>
    </source>
</evidence>
<protein>
    <submittedName>
        <fullName evidence="1">Uncharacterized protein</fullName>
    </submittedName>
</protein>